<dbReference type="InterPro" id="IPR013758">
    <property type="entry name" value="Topo_IIA_A/C_ab"/>
</dbReference>
<dbReference type="SUPFAM" id="SSF101904">
    <property type="entry name" value="GyrA/ParC C-terminal domain-like"/>
    <property type="match status" value="1"/>
</dbReference>
<dbReference type="PANTHER" id="PTHR43493:SF5">
    <property type="entry name" value="DNA GYRASE SUBUNIT A, CHLOROPLASTIC_MITOCHONDRIAL"/>
    <property type="match status" value="1"/>
</dbReference>
<feature type="active site" description="O-(5'-phospho-DNA)-tyrosine intermediate" evidence="9 10">
    <location>
        <position position="130"/>
    </location>
</feature>
<evidence type="ECO:0000256" key="5">
    <source>
        <dbReference type="ARBA" id="ARBA00023029"/>
    </source>
</evidence>
<comment type="miscellaneous">
    <text evidence="9">Few gyrases are as efficient as E.coli at forming negative supercoils. Not all organisms have 2 type II topoisomerases; in organisms with a single type II topoisomerase this enzyme also has to decatenate newly replicated chromosomes.</text>
</comment>
<dbReference type="Gene3D" id="3.90.199.10">
    <property type="entry name" value="Topoisomerase II, domain 5"/>
    <property type="match status" value="1"/>
</dbReference>
<comment type="caution">
    <text evidence="9">Lacks conserved residue(s) required for the propagation of feature annotation.</text>
</comment>
<evidence type="ECO:0000256" key="10">
    <source>
        <dbReference type="PROSITE-ProRule" id="PRU01384"/>
    </source>
</evidence>
<evidence type="ECO:0000259" key="11">
    <source>
        <dbReference type="PROSITE" id="PS52040"/>
    </source>
</evidence>
<comment type="caution">
    <text evidence="12">The sequence shown here is derived from an EMBL/GenBank/DDBJ whole genome shotgun (WGS) entry which is preliminary data.</text>
</comment>
<dbReference type="EMBL" id="LCAG01000025">
    <property type="protein sequence ID" value="KKR85961.1"/>
    <property type="molecule type" value="Genomic_DNA"/>
</dbReference>
<dbReference type="FunFam" id="3.30.1360.40:FF:000002">
    <property type="entry name" value="DNA gyrase subunit A"/>
    <property type="match status" value="1"/>
</dbReference>
<dbReference type="FunFam" id="1.10.268.10:FF:000001">
    <property type="entry name" value="DNA gyrase subunit A"/>
    <property type="match status" value="1"/>
</dbReference>
<dbReference type="NCBIfam" id="NF004044">
    <property type="entry name" value="PRK05561.1"/>
    <property type="match status" value="1"/>
</dbReference>
<evidence type="ECO:0000256" key="6">
    <source>
        <dbReference type="ARBA" id="ARBA00023125"/>
    </source>
</evidence>
<dbReference type="SUPFAM" id="SSF56719">
    <property type="entry name" value="Type II DNA topoisomerase"/>
    <property type="match status" value="1"/>
</dbReference>
<keyword evidence="9" id="KW-0963">Cytoplasm</keyword>
<proteinExistence type="inferred from homology"/>
<comment type="similarity">
    <text evidence="2 9">Belongs to the type II topoisomerase GyrA/ParC subunit family.</text>
</comment>
<evidence type="ECO:0000256" key="7">
    <source>
        <dbReference type="ARBA" id="ARBA00023235"/>
    </source>
</evidence>
<evidence type="ECO:0000256" key="1">
    <source>
        <dbReference type="ARBA" id="ARBA00000185"/>
    </source>
</evidence>
<evidence type="ECO:0000313" key="13">
    <source>
        <dbReference type="Proteomes" id="UP000034854"/>
    </source>
</evidence>
<sequence length="839" mass="93932">MYVFVDSFLFMNIGKIQPSEIVDEMQKSYMDYAMSVIVARALPDVRDGLKPVHRRILYAMHQMGLHHTSRYTKSAKVVGEVLGKYHPHGDAPVYEAMVRLAQTFSMRYPLIDGQGNFGSIDGDPPAAMRYTECRLAGISSEMLLDIEKETVGFIPNFDGTIDEPTYLPAKLPNLLLMGSEGIAVGMATKIPPHNLTEVIDALFMMIGKTKIEKKEQNSSFTFDVTVDDLMEHIQGPDFPTAGAIYDIAEIKNAYATGRGKIVCRGKAEIEDIGQGKSAIIISELPYQVNKALLVAKIADLVKEKKLEGISDLRDESDRRGIRVYIELKRDAKPKQVLNNLWKHTNLQTTFPVNVVALVDNTPQTCSLKLILEEYLKHRHDVIRKRSEFELKEARAREHILEGLKIAVDHIDEVISIIKKSRDADEAKGKLMTKFSLSDLQATAILDMQLRRLAALERQKIEDELAMIRETIEYLEDLLAHPDKIFKVIRDELTKLKERYGDERRTKVYKSKVGEFSEEQLIANEDVIITMSQTGYIKRLPRTTFKMQERGGKGVIGMATKEEDTIDQMVAAQTHDNMLFITDRGRVYQVRVWDIPEASRQSKGQAVVNLINIEGGERVTSLLAYSLKRAEQKEQGVEYIVMATKKGTVKKSKLTDYENIRKNGLVAIKLDQGDELAWARITSGRDDILLVSHDGKSIRFSEGEVRPTARDTMGVRGILLKPSDYVVSMEVINTETKKADFLTLMEKGKGKKTAISGFPRQRRGGQGLKVAQVNAKTGNVVVSQLVPADCDSVILTSIKGQVVKLPIASVPRLGRATSGVILMRFTDKSDTIAAATCLTK</sequence>
<dbReference type="PATRIC" id="fig|1618409.3.peg.873"/>
<dbReference type="GO" id="GO:0003677">
    <property type="term" value="F:DNA binding"/>
    <property type="evidence" value="ECO:0007669"/>
    <property type="project" value="UniProtKB-UniRule"/>
</dbReference>
<feature type="domain" description="Topo IIA-type catalytic" evidence="11">
    <location>
        <begin position="42"/>
        <end position="520"/>
    </location>
</feature>
<dbReference type="InterPro" id="IPR006691">
    <property type="entry name" value="GyrA/parC_rep"/>
</dbReference>
<dbReference type="InterPro" id="IPR005743">
    <property type="entry name" value="GyrA"/>
</dbReference>
<dbReference type="InterPro" id="IPR050220">
    <property type="entry name" value="Type_II_DNA_Topoisomerases"/>
</dbReference>
<dbReference type="FunFam" id="2.120.10.90:FF:000005">
    <property type="entry name" value="DNA topoisomerase 4 subunit A"/>
    <property type="match status" value="1"/>
</dbReference>
<dbReference type="Proteomes" id="UP000034854">
    <property type="component" value="Unassembled WGS sequence"/>
</dbReference>
<keyword evidence="6 9" id="KW-0238">DNA-binding</keyword>
<dbReference type="GO" id="GO:0005524">
    <property type="term" value="F:ATP binding"/>
    <property type="evidence" value="ECO:0007669"/>
    <property type="project" value="UniProtKB-UniRule"/>
</dbReference>
<dbReference type="GO" id="GO:0009330">
    <property type="term" value="C:DNA topoisomerase type II (double strand cut, ATP-hydrolyzing) complex"/>
    <property type="evidence" value="ECO:0007669"/>
    <property type="project" value="TreeGrafter"/>
</dbReference>
<protein>
    <recommendedName>
        <fullName evidence="9">DNA gyrase subunit A</fullName>
        <ecNumber evidence="9">5.6.2.2</ecNumber>
    </recommendedName>
</protein>
<dbReference type="GO" id="GO:0005737">
    <property type="term" value="C:cytoplasm"/>
    <property type="evidence" value="ECO:0007669"/>
    <property type="project" value="UniProtKB-SubCell"/>
</dbReference>
<dbReference type="GO" id="GO:0034335">
    <property type="term" value="F:DNA negative supercoiling activity"/>
    <property type="evidence" value="ECO:0007669"/>
    <property type="project" value="UniProtKB-ARBA"/>
</dbReference>
<dbReference type="InterPro" id="IPR002205">
    <property type="entry name" value="Topo_IIA_dom_A"/>
</dbReference>
<evidence type="ECO:0000256" key="9">
    <source>
        <dbReference type="HAMAP-Rule" id="MF_01897"/>
    </source>
</evidence>
<reference evidence="12 13" key="1">
    <citation type="journal article" date="2015" name="Nature">
        <title>rRNA introns, odd ribosomes, and small enigmatic genomes across a large radiation of phyla.</title>
        <authorList>
            <person name="Brown C.T."/>
            <person name="Hug L.A."/>
            <person name="Thomas B.C."/>
            <person name="Sharon I."/>
            <person name="Castelle C.J."/>
            <person name="Singh A."/>
            <person name="Wilkins M.J."/>
            <person name="Williams K.H."/>
            <person name="Banfield J.F."/>
        </authorList>
    </citation>
    <scope>NUCLEOTIDE SEQUENCE [LARGE SCALE GENOMIC DNA]</scope>
</reference>
<evidence type="ECO:0000313" key="12">
    <source>
        <dbReference type="EMBL" id="KKR85961.1"/>
    </source>
</evidence>
<evidence type="ECO:0000256" key="2">
    <source>
        <dbReference type="ARBA" id="ARBA00008263"/>
    </source>
</evidence>
<comment type="subunit">
    <text evidence="9">Heterotetramer, composed of two GyrA and two GyrB chains. In the heterotetramer, GyrA contains the active site tyrosine that forms a transient covalent intermediate with DNA, while GyrB binds cofactors and catalyzes ATP hydrolysis.</text>
</comment>
<evidence type="ECO:0000256" key="8">
    <source>
        <dbReference type="ARBA" id="ARBA00063644"/>
    </source>
</evidence>
<keyword evidence="4 9" id="KW-0067">ATP-binding</keyword>
<dbReference type="InterPro" id="IPR035516">
    <property type="entry name" value="Gyrase/topoIV_suA_C"/>
</dbReference>
<dbReference type="CDD" id="cd00187">
    <property type="entry name" value="TOP4c"/>
    <property type="match status" value="1"/>
</dbReference>
<dbReference type="PROSITE" id="PS52040">
    <property type="entry name" value="TOPO_IIA"/>
    <property type="match status" value="1"/>
</dbReference>
<dbReference type="AlphaFoldDB" id="A0A0G0UEX4"/>
<dbReference type="InterPro" id="IPR013760">
    <property type="entry name" value="Topo_IIA-like_dom_sf"/>
</dbReference>
<comment type="subcellular location">
    <subcellularLocation>
        <location evidence="9">Cytoplasm</location>
    </subcellularLocation>
</comment>
<evidence type="ECO:0000256" key="3">
    <source>
        <dbReference type="ARBA" id="ARBA00022741"/>
    </source>
</evidence>
<dbReference type="InterPro" id="IPR013757">
    <property type="entry name" value="Topo_IIA_A_a_sf"/>
</dbReference>
<dbReference type="HAMAP" id="MF_01897">
    <property type="entry name" value="GyrA"/>
    <property type="match status" value="1"/>
</dbReference>
<organism evidence="12 13">
    <name type="scientific">Candidatus Curtissbacteria bacterium GW2011_GWA1_41_11</name>
    <dbReference type="NCBI Taxonomy" id="1618409"/>
    <lineage>
        <taxon>Bacteria</taxon>
        <taxon>Candidatus Curtissiibacteriota</taxon>
    </lineage>
</organism>
<dbReference type="GO" id="GO:0006261">
    <property type="term" value="P:DNA-templated DNA replication"/>
    <property type="evidence" value="ECO:0007669"/>
    <property type="project" value="UniProtKB-UniRule"/>
</dbReference>
<dbReference type="Gene3D" id="3.30.1360.40">
    <property type="match status" value="1"/>
</dbReference>
<dbReference type="NCBIfam" id="NF004043">
    <property type="entry name" value="PRK05560.1"/>
    <property type="match status" value="1"/>
</dbReference>
<comment type="subunit">
    <text evidence="8">Heterotetramer composed of ParC and ParE.</text>
</comment>
<dbReference type="PANTHER" id="PTHR43493">
    <property type="entry name" value="DNA GYRASE/TOPOISOMERASE SUBUNIT A"/>
    <property type="match status" value="1"/>
</dbReference>
<keyword evidence="5 9" id="KW-0799">Topoisomerase</keyword>
<dbReference type="GO" id="GO:0006265">
    <property type="term" value="P:DNA topological change"/>
    <property type="evidence" value="ECO:0007669"/>
    <property type="project" value="UniProtKB-UniRule"/>
</dbReference>
<name>A0A0G0UEX4_9BACT</name>
<keyword evidence="7 9" id="KW-0413">Isomerase</keyword>
<evidence type="ECO:0000256" key="4">
    <source>
        <dbReference type="ARBA" id="ARBA00022840"/>
    </source>
</evidence>
<dbReference type="GO" id="GO:0005694">
    <property type="term" value="C:chromosome"/>
    <property type="evidence" value="ECO:0007669"/>
    <property type="project" value="InterPro"/>
</dbReference>
<dbReference type="NCBIfam" id="TIGR01063">
    <property type="entry name" value="gyrA"/>
    <property type="match status" value="1"/>
</dbReference>
<dbReference type="Pfam" id="PF00521">
    <property type="entry name" value="DNA_topoisoIV"/>
    <property type="match status" value="1"/>
</dbReference>
<accession>A0A0G0UEX4</accession>
<comment type="catalytic activity">
    <reaction evidence="1 9 10">
        <text>ATP-dependent breakage, passage and rejoining of double-stranded DNA.</text>
        <dbReference type="EC" id="5.6.2.2"/>
    </reaction>
</comment>
<comment type="function">
    <text evidence="9">A type II topoisomerase that negatively supercoils closed circular double-stranded (ds) DNA in an ATP-dependent manner to modulate DNA topology and maintain chromosomes in an underwound state. Negative supercoiling favors strand separation, and DNA replication, transcription, recombination and repair, all of which involve strand separation. Also able to catalyze the interconversion of other topological isomers of dsDNA rings, including catenanes and knotted rings. Type II topoisomerases break and join 2 DNA strands simultaneously in an ATP-dependent manner.</text>
</comment>
<dbReference type="Gene3D" id="1.10.268.10">
    <property type="entry name" value="Topoisomerase, domain 3"/>
    <property type="match status" value="1"/>
</dbReference>
<dbReference type="Gene3D" id="2.120.10.90">
    <property type="entry name" value="DNA gyrase/topoisomerase IV, subunit A, C-terminal"/>
    <property type="match status" value="1"/>
</dbReference>
<dbReference type="SMART" id="SM00434">
    <property type="entry name" value="TOP4c"/>
    <property type="match status" value="1"/>
</dbReference>
<gene>
    <name evidence="9" type="primary">gyrA</name>
    <name evidence="12" type="ORF">UU34_C0025G0003</name>
</gene>
<dbReference type="Pfam" id="PF03989">
    <property type="entry name" value="DNA_gyraseA_C"/>
    <property type="match status" value="6"/>
</dbReference>
<dbReference type="EC" id="5.6.2.2" evidence="9"/>
<keyword evidence="3 9" id="KW-0547">Nucleotide-binding</keyword>